<gene>
    <name evidence="1" type="ORF">MANES_05G180700v8</name>
</gene>
<keyword evidence="2" id="KW-1185">Reference proteome</keyword>
<protein>
    <submittedName>
        <fullName evidence="1">Uncharacterized protein</fullName>
    </submittedName>
</protein>
<name>A0ACB7HVF7_MANES</name>
<accession>A0ACB7HVF7</accession>
<organism evidence="1 2">
    <name type="scientific">Manihot esculenta</name>
    <name type="common">Cassava</name>
    <name type="synonym">Jatropha manihot</name>
    <dbReference type="NCBI Taxonomy" id="3983"/>
    <lineage>
        <taxon>Eukaryota</taxon>
        <taxon>Viridiplantae</taxon>
        <taxon>Streptophyta</taxon>
        <taxon>Embryophyta</taxon>
        <taxon>Tracheophyta</taxon>
        <taxon>Spermatophyta</taxon>
        <taxon>Magnoliopsida</taxon>
        <taxon>eudicotyledons</taxon>
        <taxon>Gunneridae</taxon>
        <taxon>Pentapetalae</taxon>
        <taxon>rosids</taxon>
        <taxon>fabids</taxon>
        <taxon>Malpighiales</taxon>
        <taxon>Euphorbiaceae</taxon>
        <taxon>Crotonoideae</taxon>
        <taxon>Manihoteae</taxon>
        <taxon>Manihot</taxon>
    </lineage>
</organism>
<reference evidence="2" key="1">
    <citation type="journal article" date="2016" name="Nat. Biotechnol.">
        <title>Sequencing wild and cultivated cassava and related species reveals extensive interspecific hybridization and genetic diversity.</title>
        <authorList>
            <person name="Bredeson J.V."/>
            <person name="Lyons J.B."/>
            <person name="Prochnik S.E."/>
            <person name="Wu G.A."/>
            <person name="Ha C.M."/>
            <person name="Edsinger-Gonzales E."/>
            <person name="Grimwood J."/>
            <person name="Schmutz J."/>
            <person name="Rabbi I.Y."/>
            <person name="Egesi C."/>
            <person name="Nauluvula P."/>
            <person name="Lebot V."/>
            <person name="Ndunguru J."/>
            <person name="Mkamilo G."/>
            <person name="Bart R.S."/>
            <person name="Setter T.L."/>
            <person name="Gleadow R.M."/>
            <person name="Kulakow P."/>
            <person name="Ferguson M.E."/>
            <person name="Rounsley S."/>
            <person name="Rokhsar D.S."/>
        </authorList>
    </citation>
    <scope>NUCLEOTIDE SEQUENCE [LARGE SCALE GENOMIC DNA]</scope>
    <source>
        <strain evidence="2">cv. AM560-2</strain>
    </source>
</reference>
<evidence type="ECO:0000313" key="2">
    <source>
        <dbReference type="Proteomes" id="UP000091857"/>
    </source>
</evidence>
<proteinExistence type="predicted"/>
<sequence length="631" mass="68162">MVAAVSPTINPKKTPATAAAAAQNHNLTRPPLLPSDPDNALAPRRPKSREVTSRYMSSSSSSTAKRSSSPSIPRPTGMMTPMPSASSTIKRSQSAERRRPTTPRSIDLRMGNGIVAELSNAQKMLITSTRSLSVSFQGESFSLQVSKAKPAPSPITSRKGTPERRKTTPMPVRGADQVENSRPVEHQRWPGRLRQPNSLNGSLDCTDDRKRLTVSGVDMNVIRALQSSMVDNRSSVESRLSSDSSSFDTEKHIDTNGSDALCDPPVVSDTESVYSGSTSEGISNVGGSGQSQRGPRGIMVPARFWQETNRFRRQPEPGSPVSKTIGLEAPQPTKLTSPKKLIDSPVSSPKGVVNARGQSSPIRGGALRPASAGKIGALSPMRGVSPSRIRNAAGAVVNSNLSNLNNTPSILSFAADIRRGKGGEHRIVEVHLLRILYNRLLQWRFVNARADTALSAQRLNAERSLYNAHITTSKLRESVKAKRMELQCLKQNLKLISILKGQMIYLEEFALIDLDFSRSFSGAIEALRASTLRLPVVGGARADIQNVKDSICSAVDVMQAMASSICILLSKVGEVNSLVAELANVAGKERALLDQCKDLLSIIAAMQVKQCSLRTHFIQLKRVPSSLTTKV</sequence>
<dbReference type="EMBL" id="CM004391">
    <property type="protein sequence ID" value="KAG8654806.1"/>
    <property type="molecule type" value="Genomic_DNA"/>
</dbReference>
<comment type="caution">
    <text evidence="1">The sequence shown here is derived from an EMBL/GenBank/DDBJ whole genome shotgun (WGS) entry which is preliminary data.</text>
</comment>
<evidence type="ECO:0000313" key="1">
    <source>
        <dbReference type="EMBL" id="KAG8654806.1"/>
    </source>
</evidence>
<dbReference type="Proteomes" id="UP000091857">
    <property type="component" value="Chromosome 5"/>
</dbReference>